<dbReference type="InterPro" id="IPR014576">
    <property type="entry name" value="Pesterase_YhaO"/>
</dbReference>
<keyword evidence="1" id="KW-0378">Hydrolase</keyword>
<evidence type="ECO:0000256" key="1">
    <source>
        <dbReference type="ARBA" id="ARBA00022801"/>
    </source>
</evidence>
<gene>
    <name evidence="3" type="ORF">ACFSCV_04580</name>
</gene>
<organism evidence="3 4">
    <name type="scientific">Methylopila henanensis</name>
    <dbReference type="NCBI Taxonomy" id="873516"/>
    <lineage>
        <taxon>Bacteria</taxon>
        <taxon>Pseudomonadati</taxon>
        <taxon>Pseudomonadota</taxon>
        <taxon>Alphaproteobacteria</taxon>
        <taxon>Hyphomicrobiales</taxon>
        <taxon>Methylopilaceae</taxon>
        <taxon>Methylopila</taxon>
    </lineage>
</organism>
<proteinExistence type="predicted"/>
<sequence>MTGFSFLHAADLHLDSPLIGLAGRSPDFAERVENASRAALDALVELAIAEDCRFVLLAGDVFDGDLRNIRAGLYFVSRMRRLAEAGVPVVVILGNHDAENRFMSRLELSDNVRLISARKPETFRIDGLDVAIHGRSFPQRDVTENLARAYPPPVAGCFNIGLLHTALIGHEGEHAAYAPCSLEQLRLHGYDYWALGHIHDRQILSERPHVVYPGNLQGRSVRETGAKGASIVRVLDGEVAAVEHRALDAVRWGSAEARLDGVADRVSALDRIRATMVKALDQAGGRPLALRLRLTGETPLAGAFALGRGELRDDVETLAAGLSGDLWLEKLSLGLTPPSASSPSLDPTVAGRLDAEIAAIADDASFAARRDARLAEVLAKLPQSARAAEFAAQIRAEAGARATTLARALVEGDDAL</sequence>
<feature type="domain" description="Calcineurin-like phosphoesterase" evidence="2">
    <location>
        <begin position="5"/>
        <end position="200"/>
    </location>
</feature>
<keyword evidence="3" id="KW-0540">Nuclease</keyword>
<dbReference type="CDD" id="cd00840">
    <property type="entry name" value="MPP_Mre11_N"/>
    <property type="match status" value="1"/>
</dbReference>
<dbReference type="InterPro" id="IPR041796">
    <property type="entry name" value="Mre11_N"/>
</dbReference>
<accession>A0ABW4K3M9</accession>
<dbReference type="GO" id="GO:0004527">
    <property type="term" value="F:exonuclease activity"/>
    <property type="evidence" value="ECO:0007669"/>
    <property type="project" value="UniProtKB-KW"/>
</dbReference>
<comment type="caution">
    <text evidence="3">The sequence shown here is derived from an EMBL/GenBank/DDBJ whole genome shotgun (WGS) entry which is preliminary data.</text>
</comment>
<keyword evidence="3" id="KW-0269">Exonuclease</keyword>
<dbReference type="Gene3D" id="3.60.21.10">
    <property type="match status" value="1"/>
</dbReference>
<dbReference type="InterPro" id="IPR050535">
    <property type="entry name" value="DNA_Repair-Maintenance_Comp"/>
</dbReference>
<dbReference type="Proteomes" id="UP001597308">
    <property type="component" value="Unassembled WGS sequence"/>
</dbReference>
<evidence type="ECO:0000313" key="4">
    <source>
        <dbReference type="Proteomes" id="UP001597308"/>
    </source>
</evidence>
<evidence type="ECO:0000313" key="3">
    <source>
        <dbReference type="EMBL" id="MFD1702274.1"/>
    </source>
</evidence>
<dbReference type="Pfam" id="PF00149">
    <property type="entry name" value="Metallophos"/>
    <property type="match status" value="1"/>
</dbReference>
<dbReference type="PIRSF" id="PIRSF033091">
    <property type="entry name" value="Pesterase_YhaO"/>
    <property type="match status" value="1"/>
</dbReference>
<protein>
    <submittedName>
        <fullName evidence="3">Exonuclease SbcCD subunit D</fullName>
    </submittedName>
</protein>
<dbReference type="SUPFAM" id="SSF56300">
    <property type="entry name" value="Metallo-dependent phosphatases"/>
    <property type="match status" value="1"/>
</dbReference>
<dbReference type="RefSeq" id="WP_378797425.1">
    <property type="nucleotide sequence ID" value="NZ_JBHUER010000002.1"/>
</dbReference>
<keyword evidence="4" id="KW-1185">Reference proteome</keyword>
<dbReference type="PANTHER" id="PTHR30337">
    <property type="entry name" value="COMPONENT OF ATP-DEPENDENT DSDNA EXONUCLEASE"/>
    <property type="match status" value="1"/>
</dbReference>
<dbReference type="InterPro" id="IPR004843">
    <property type="entry name" value="Calcineurin-like_PHP"/>
</dbReference>
<dbReference type="InterPro" id="IPR029052">
    <property type="entry name" value="Metallo-depent_PP-like"/>
</dbReference>
<name>A0ABW4K3M9_9HYPH</name>
<evidence type="ECO:0000259" key="2">
    <source>
        <dbReference type="Pfam" id="PF00149"/>
    </source>
</evidence>
<reference evidence="4" key="1">
    <citation type="journal article" date="2019" name="Int. J. Syst. Evol. Microbiol.">
        <title>The Global Catalogue of Microorganisms (GCM) 10K type strain sequencing project: providing services to taxonomists for standard genome sequencing and annotation.</title>
        <authorList>
            <consortium name="The Broad Institute Genomics Platform"/>
            <consortium name="The Broad Institute Genome Sequencing Center for Infectious Disease"/>
            <person name="Wu L."/>
            <person name="Ma J."/>
        </authorList>
    </citation>
    <scope>NUCLEOTIDE SEQUENCE [LARGE SCALE GENOMIC DNA]</scope>
    <source>
        <strain evidence="4">KCTC 23707</strain>
    </source>
</reference>
<dbReference type="EMBL" id="JBHUER010000002">
    <property type="protein sequence ID" value="MFD1702274.1"/>
    <property type="molecule type" value="Genomic_DNA"/>
</dbReference>
<dbReference type="PANTHER" id="PTHR30337:SF7">
    <property type="entry name" value="PHOSPHOESTERASE"/>
    <property type="match status" value="1"/>
</dbReference>